<accession>A0A8S9LQN8</accession>
<feature type="compositionally biased region" description="Polar residues" evidence="1">
    <location>
        <begin position="60"/>
        <end position="74"/>
    </location>
</feature>
<dbReference type="AlphaFoldDB" id="A0A8S9LQN8"/>
<protein>
    <submittedName>
        <fullName evidence="2">Uncharacterized protein</fullName>
    </submittedName>
</protein>
<reference evidence="2" key="1">
    <citation type="submission" date="2019-12" db="EMBL/GenBank/DDBJ databases">
        <title>Genome sequencing and annotation of Brassica cretica.</title>
        <authorList>
            <person name="Studholme D.J."/>
            <person name="Sarris P.F."/>
        </authorList>
    </citation>
    <scope>NUCLEOTIDE SEQUENCE</scope>
    <source>
        <strain evidence="2">PFS-001/15</strain>
        <tissue evidence="2">Leaf</tissue>
    </source>
</reference>
<name>A0A8S9LQN8_BRACR</name>
<gene>
    <name evidence="2" type="ORF">F2Q68_00046175</name>
</gene>
<proteinExistence type="predicted"/>
<dbReference type="Proteomes" id="UP000712281">
    <property type="component" value="Unassembled WGS sequence"/>
</dbReference>
<evidence type="ECO:0000313" key="2">
    <source>
        <dbReference type="EMBL" id="KAF2607878.1"/>
    </source>
</evidence>
<dbReference type="EMBL" id="QGKW02000276">
    <property type="protein sequence ID" value="KAF2607878.1"/>
    <property type="molecule type" value="Genomic_DNA"/>
</dbReference>
<evidence type="ECO:0000256" key="1">
    <source>
        <dbReference type="SAM" id="MobiDB-lite"/>
    </source>
</evidence>
<feature type="region of interest" description="Disordered" evidence="1">
    <location>
        <begin position="1"/>
        <end position="90"/>
    </location>
</feature>
<organism evidence="2 3">
    <name type="scientific">Brassica cretica</name>
    <name type="common">Mustard</name>
    <dbReference type="NCBI Taxonomy" id="69181"/>
    <lineage>
        <taxon>Eukaryota</taxon>
        <taxon>Viridiplantae</taxon>
        <taxon>Streptophyta</taxon>
        <taxon>Embryophyta</taxon>
        <taxon>Tracheophyta</taxon>
        <taxon>Spermatophyta</taxon>
        <taxon>Magnoliopsida</taxon>
        <taxon>eudicotyledons</taxon>
        <taxon>Gunneridae</taxon>
        <taxon>Pentapetalae</taxon>
        <taxon>rosids</taxon>
        <taxon>malvids</taxon>
        <taxon>Brassicales</taxon>
        <taxon>Brassicaceae</taxon>
        <taxon>Brassiceae</taxon>
        <taxon>Brassica</taxon>
    </lineage>
</organism>
<comment type="caution">
    <text evidence="2">The sequence shown here is derived from an EMBL/GenBank/DDBJ whole genome shotgun (WGS) entry which is preliminary data.</text>
</comment>
<feature type="compositionally biased region" description="Basic and acidic residues" evidence="1">
    <location>
        <begin position="80"/>
        <end position="90"/>
    </location>
</feature>
<sequence>MGNVDQRNRKKPGEKPPSPSRRAQRRAKSRIAPSLRPRATRVKAGYTRQTYRRIPESESPKGTGNGTQRASSRSLLCEGYGRENEEERDL</sequence>
<evidence type="ECO:0000313" key="3">
    <source>
        <dbReference type="Proteomes" id="UP000712281"/>
    </source>
</evidence>